<name>A0A378I5V2_9GAMM</name>
<dbReference type="InterPro" id="IPR006162">
    <property type="entry name" value="Ppantetheine_attach_site"/>
</dbReference>
<dbReference type="GO" id="GO:0031177">
    <property type="term" value="F:phosphopantetheine binding"/>
    <property type="evidence" value="ECO:0007669"/>
    <property type="project" value="TreeGrafter"/>
</dbReference>
<dbReference type="InterPro" id="IPR009081">
    <property type="entry name" value="PP-bd_ACP"/>
</dbReference>
<accession>A0A378I5V2</accession>
<dbReference type="Pfam" id="PF00501">
    <property type="entry name" value="AMP-binding"/>
    <property type="match status" value="1"/>
</dbReference>
<dbReference type="Gene3D" id="3.30.559.30">
    <property type="entry name" value="Nonribosomal peptide synthetase, condensation domain"/>
    <property type="match status" value="1"/>
</dbReference>
<dbReference type="PROSITE" id="PS00012">
    <property type="entry name" value="PHOSPHOPANTETHEINE"/>
    <property type="match status" value="1"/>
</dbReference>
<organism evidence="6 7">
    <name type="scientific">Legionella beliardensis</name>
    <dbReference type="NCBI Taxonomy" id="91822"/>
    <lineage>
        <taxon>Bacteria</taxon>
        <taxon>Pseudomonadati</taxon>
        <taxon>Pseudomonadota</taxon>
        <taxon>Gammaproteobacteria</taxon>
        <taxon>Legionellales</taxon>
        <taxon>Legionellaceae</taxon>
        <taxon>Legionella</taxon>
    </lineage>
</organism>
<dbReference type="AlphaFoldDB" id="A0A378I5V2"/>
<dbReference type="PRINTS" id="PR00154">
    <property type="entry name" value="AMPBINDING"/>
</dbReference>
<dbReference type="Gene3D" id="3.40.50.980">
    <property type="match status" value="2"/>
</dbReference>
<dbReference type="InterPro" id="IPR025110">
    <property type="entry name" value="AMP-bd_C"/>
</dbReference>
<dbReference type="GO" id="GO:0047462">
    <property type="term" value="F:phenylalanine racemase (ATP-hydrolyzing) activity"/>
    <property type="evidence" value="ECO:0007669"/>
    <property type="project" value="UniProtKB-EC"/>
</dbReference>
<dbReference type="InterPro" id="IPR000873">
    <property type="entry name" value="AMP-dep_synth/lig_dom"/>
</dbReference>
<dbReference type="Gene3D" id="1.10.1200.10">
    <property type="entry name" value="ACP-like"/>
    <property type="match status" value="1"/>
</dbReference>
<evidence type="ECO:0000313" key="7">
    <source>
        <dbReference type="Proteomes" id="UP000254968"/>
    </source>
</evidence>
<dbReference type="InterPro" id="IPR020459">
    <property type="entry name" value="AMP-binding"/>
</dbReference>
<dbReference type="FunFam" id="3.40.50.12780:FF:000012">
    <property type="entry name" value="Non-ribosomal peptide synthetase"/>
    <property type="match status" value="1"/>
</dbReference>
<dbReference type="Pfam" id="PF13193">
    <property type="entry name" value="AMP-binding_C"/>
    <property type="match status" value="1"/>
</dbReference>
<dbReference type="NCBIfam" id="TIGR01733">
    <property type="entry name" value="AA-adenyl-dom"/>
    <property type="match status" value="1"/>
</dbReference>
<dbReference type="FunFam" id="3.40.50.980:FF:000001">
    <property type="entry name" value="Non-ribosomal peptide synthetase"/>
    <property type="match status" value="1"/>
</dbReference>
<keyword evidence="4" id="KW-0597">Phosphoprotein</keyword>
<dbReference type="InterPro" id="IPR045851">
    <property type="entry name" value="AMP-bd_C_sf"/>
</dbReference>
<dbReference type="FunFam" id="3.30.300.30:FF:000010">
    <property type="entry name" value="Enterobactin synthetase component F"/>
    <property type="match status" value="1"/>
</dbReference>
<dbReference type="Pfam" id="PF00550">
    <property type="entry name" value="PP-binding"/>
    <property type="match status" value="1"/>
</dbReference>
<dbReference type="SUPFAM" id="SSF47336">
    <property type="entry name" value="ACP-like"/>
    <property type="match status" value="1"/>
</dbReference>
<dbReference type="RefSeq" id="WP_115303838.1">
    <property type="nucleotide sequence ID" value="NZ_CAAAHO010000005.1"/>
</dbReference>
<dbReference type="Gene3D" id="2.30.38.10">
    <property type="entry name" value="Luciferase, Domain 3"/>
    <property type="match status" value="1"/>
</dbReference>
<evidence type="ECO:0000313" key="6">
    <source>
        <dbReference type="EMBL" id="STX30115.1"/>
    </source>
</evidence>
<dbReference type="InterPro" id="IPR020845">
    <property type="entry name" value="AMP-binding_CS"/>
</dbReference>
<dbReference type="EC" id="5.1.1.11" evidence="6"/>
<dbReference type="GO" id="GO:0044550">
    <property type="term" value="P:secondary metabolite biosynthetic process"/>
    <property type="evidence" value="ECO:0007669"/>
    <property type="project" value="UniProtKB-ARBA"/>
</dbReference>
<protein>
    <submittedName>
        <fullName evidence="6">Non-ribosomal peptide synthetase</fullName>
        <ecNumber evidence="6">5.1.1.11</ecNumber>
    </submittedName>
</protein>
<feature type="domain" description="Carrier" evidence="5">
    <location>
        <begin position="519"/>
        <end position="594"/>
    </location>
</feature>
<dbReference type="InterPro" id="IPR036736">
    <property type="entry name" value="ACP-like_sf"/>
</dbReference>
<sequence length="1091" mass="123507">MKIYNSMTVHELFESQVNLYPTNLAVVYNNQSLTYEQFNKKANQLAHYLQALGVKPERPVALCMARSIDLLIAMFAILKAGGGYIPFEPFHPEQRITSILNENQVPFLVLSSDLKDKFLNYEGEVIFVDKAPTSTYPATNPISTSGANNLAYIIYTSGSTGKPKGVLIEHSNVINFSQVFNDFCACYPGQRIDFSSSHAFDMAIANTLLPLMLGMTIIICDDDTKKSPHSYLEFLRNNQINVIKLTPSYFKVLLYAVQGNFIELSNLRLIILGGELLHTIDCSSWLARYPHHHLVNEYGPTETTVGVSLFKFNKAGLHALRPDVPIGKPGKNVTFYLLDNDLKPVPTGEIGELYIGGSSLARGYFNQPEITNKKFIINPFSKNPDSRLYKTGDLCRQLADGNYEYLGRIDHQIKIRGFRVELGEIERCLASHPAIQEAIVIARTDHLNEKQLVAYYILKDKTINLGVNQIKQYLKQYLTDYMIPAALIAVDFFPLNANGKLDRDALPVPELSLNRHYLAPTNELEQALTEIWSEELGLNPIGTHDNFFELGGHSLAGARIITKINQMLGKNITVKELYQAPTIAELAVLMRHIKTTNKRRAKNSLATSALMPLSNFQLLLWLSNTFEPKAKKLNIISQKRLQGAFNKEAFTHALAMLLKNQEVLSYKIFRFKPGQCAQSNLTIIPEEVDLTTLNEQACKAILAKSIYELINYYPWPQKTPLLRIKIFYLKNNVVELQACMPHMIADGTSINILWAELSNYYLAFNKLKSVHDLTYEKLYRRYLENELLLDTYSNKDHDFWLNYLKDACFFNFPAQHVIKNMAAAKVTYSTYLEIPKKATTSLLQFCAHHHFGLNEALCAVLGAALVKTCPSANLTKEPIFMNVVKSARDNPLYDKIIGCFLKLEPIKLVLNPQSTVMQLAQQLQQTILEAAPYQQCPGLLKLACLNSKIVPRNRLIYFLVKIAMPVYARLFPSLNLNPKLLSQLANLASISKRNKFMVNVNVWDSFVALHQENKGALLFNLKSKASETPQFDLLNIDYLLDICFIRSANNKPYLVISANLEPKFRELLGQEIIKIMQNVDLVQNALQRDKC</sequence>
<dbReference type="Pfam" id="PF00668">
    <property type="entry name" value="Condensation"/>
    <property type="match status" value="1"/>
</dbReference>
<keyword evidence="6" id="KW-0413">Isomerase</keyword>
<dbReference type="PANTHER" id="PTHR45527">
    <property type="entry name" value="NONRIBOSOMAL PEPTIDE SYNTHETASE"/>
    <property type="match status" value="1"/>
</dbReference>
<dbReference type="SUPFAM" id="SSF56801">
    <property type="entry name" value="Acetyl-CoA synthetase-like"/>
    <property type="match status" value="1"/>
</dbReference>
<dbReference type="CDD" id="cd05930">
    <property type="entry name" value="A_NRPS"/>
    <property type="match status" value="1"/>
</dbReference>
<proteinExistence type="inferred from homology"/>
<reference evidence="6 7" key="1">
    <citation type="submission" date="2018-06" db="EMBL/GenBank/DDBJ databases">
        <authorList>
            <consortium name="Pathogen Informatics"/>
            <person name="Doyle S."/>
        </authorList>
    </citation>
    <scope>NUCLEOTIDE SEQUENCE [LARGE SCALE GENOMIC DNA]</scope>
    <source>
        <strain evidence="6 7">NCTC13315</strain>
    </source>
</reference>
<comment type="similarity">
    <text evidence="2">Belongs to the ATP-dependent AMP-binding enzyme family.</text>
</comment>
<dbReference type="SUPFAM" id="SSF52777">
    <property type="entry name" value="CoA-dependent acyltransferases"/>
    <property type="match status" value="2"/>
</dbReference>
<dbReference type="Gene3D" id="3.30.559.10">
    <property type="entry name" value="Chloramphenicol acetyltransferase-like domain"/>
    <property type="match status" value="1"/>
</dbReference>
<dbReference type="Gene3D" id="3.30.300.30">
    <property type="match status" value="1"/>
</dbReference>
<dbReference type="PROSITE" id="PS50075">
    <property type="entry name" value="CARRIER"/>
    <property type="match status" value="1"/>
</dbReference>
<dbReference type="FunFam" id="1.10.1200.10:FF:000005">
    <property type="entry name" value="Nonribosomal peptide synthetase 1"/>
    <property type="match status" value="1"/>
</dbReference>
<keyword evidence="3" id="KW-0596">Phosphopantetheine</keyword>
<dbReference type="InterPro" id="IPR001242">
    <property type="entry name" value="Condensation_dom"/>
</dbReference>
<evidence type="ECO:0000259" key="5">
    <source>
        <dbReference type="PROSITE" id="PS50075"/>
    </source>
</evidence>
<comment type="cofactor">
    <cofactor evidence="1">
        <name>pantetheine 4'-phosphate</name>
        <dbReference type="ChEBI" id="CHEBI:47942"/>
    </cofactor>
</comment>
<dbReference type="Proteomes" id="UP000254968">
    <property type="component" value="Unassembled WGS sequence"/>
</dbReference>
<evidence type="ECO:0000256" key="4">
    <source>
        <dbReference type="ARBA" id="ARBA00022553"/>
    </source>
</evidence>
<gene>
    <name evidence="6" type="primary">lgrD_3</name>
    <name evidence="6" type="ORF">NCTC13315_02679</name>
</gene>
<dbReference type="OrthoDB" id="9757559at2"/>
<dbReference type="GO" id="GO:0005737">
    <property type="term" value="C:cytoplasm"/>
    <property type="evidence" value="ECO:0007669"/>
    <property type="project" value="TreeGrafter"/>
</dbReference>
<dbReference type="PROSITE" id="PS00455">
    <property type="entry name" value="AMP_BINDING"/>
    <property type="match status" value="1"/>
</dbReference>
<evidence type="ECO:0000256" key="3">
    <source>
        <dbReference type="ARBA" id="ARBA00022450"/>
    </source>
</evidence>
<dbReference type="EMBL" id="UGNV01000001">
    <property type="protein sequence ID" value="STX30115.1"/>
    <property type="molecule type" value="Genomic_DNA"/>
</dbReference>
<evidence type="ECO:0000256" key="1">
    <source>
        <dbReference type="ARBA" id="ARBA00001957"/>
    </source>
</evidence>
<dbReference type="InterPro" id="IPR010071">
    <property type="entry name" value="AA_adenyl_dom"/>
</dbReference>
<dbReference type="InterPro" id="IPR023213">
    <property type="entry name" value="CAT-like_dom_sf"/>
</dbReference>
<dbReference type="GO" id="GO:0043041">
    <property type="term" value="P:amino acid activation for nonribosomal peptide biosynthetic process"/>
    <property type="evidence" value="ECO:0007669"/>
    <property type="project" value="TreeGrafter"/>
</dbReference>
<keyword evidence="7" id="KW-1185">Reference proteome</keyword>
<dbReference type="PANTHER" id="PTHR45527:SF1">
    <property type="entry name" value="FATTY ACID SYNTHASE"/>
    <property type="match status" value="1"/>
</dbReference>
<evidence type="ECO:0000256" key="2">
    <source>
        <dbReference type="ARBA" id="ARBA00006432"/>
    </source>
</evidence>